<dbReference type="InterPro" id="IPR020846">
    <property type="entry name" value="MFS_dom"/>
</dbReference>
<dbReference type="PROSITE" id="PS50850">
    <property type="entry name" value="MFS"/>
    <property type="match status" value="1"/>
</dbReference>
<proteinExistence type="inferred from homology"/>
<dbReference type="GeneID" id="87598830"/>
<dbReference type="SUPFAM" id="SSF103473">
    <property type="entry name" value="MFS general substrate transporter"/>
    <property type="match status" value="1"/>
</dbReference>
<dbReference type="PROSITE" id="PS00216">
    <property type="entry name" value="SUGAR_TRANSPORT_1"/>
    <property type="match status" value="1"/>
</dbReference>
<dbReference type="AlphaFoldDB" id="A0A0M0KHE2"/>
<feature type="transmembrane region" description="Helical" evidence="8">
    <location>
        <begin position="7"/>
        <end position="30"/>
    </location>
</feature>
<dbReference type="Gene3D" id="1.20.1250.20">
    <property type="entry name" value="MFS general substrate transporter like domains"/>
    <property type="match status" value="1"/>
</dbReference>
<evidence type="ECO:0000256" key="7">
    <source>
        <dbReference type="ARBA" id="ARBA00023136"/>
    </source>
</evidence>
<dbReference type="GO" id="GO:0022857">
    <property type="term" value="F:transmembrane transporter activity"/>
    <property type="evidence" value="ECO:0007669"/>
    <property type="project" value="InterPro"/>
</dbReference>
<feature type="transmembrane region" description="Helical" evidence="8">
    <location>
        <begin position="284"/>
        <end position="302"/>
    </location>
</feature>
<comment type="subcellular location">
    <subcellularLocation>
        <location evidence="1">Cell membrane</location>
        <topology evidence="1">Multi-pass membrane protein</topology>
    </subcellularLocation>
</comment>
<dbReference type="CDD" id="cd17474">
    <property type="entry name" value="MFS_YfmO_like"/>
    <property type="match status" value="1"/>
</dbReference>
<keyword evidence="6 8" id="KW-1133">Transmembrane helix</keyword>
<evidence type="ECO:0000256" key="5">
    <source>
        <dbReference type="ARBA" id="ARBA00022692"/>
    </source>
</evidence>
<evidence type="ECO:0000256" key="6">
    <source>
        <dbReference type="ARBA" id="ARBA00022989"/>
    </source>
</evidence>
<feature type="transmembrane region" description="Helical" evidence="8">
    <location>
        <begin position="372"/>
        <end position="392"/>
    </location>
</feature>
<dbReference type="InterPro" id="IPR001958">
    <property type="entry name" value="Tet-R_TetA/multi-R_MdtG-like"/>
</dbReference>
<keyword evidence="3" id="KW-0813">Transport</keyword>
<gene>
    <name evidence="10" type="ORF">AMD02_03245</name>
</gene>
<dbReference type="InterPro" id="IPR050189">
    <property type="entry name" value="MFS_Efflux_Transporters"/>
</dbReference>
<dbReference type="InterPro" id="IPR011701">
    <property type="entry name" value="MFS"/>
</dbReference>
<evidence type="ECO:0000256" key="8">
    <source>
        <dbReference type="SAM" id="Phobius"/>
    </source>
</evidence>
<keyword evidence="7 8" id="KW-0472">Membrane</keyword>
<evidence type="ECO:0000256" key="2">
    <source>
        <dbReference type="ARBA" id="ARBA00007520"/>
    </source>
</evidence>
<dbReference type="PRINTS" id="PR01035">
    <property type="entry name" value="TCRTETA"/>
</dbReference>
<feature type="transmembrane region" description="Helical" evidence="8">
    <location>
        <begin position="42"/>
        <end position="62"/>
    </location>
</feature>
<dbReference type="RefSeq" id="WP_053430446.1">
    <property type="nucleotide sequence ID" value="NZ_CP040441.1"/>
</dbReference>
<feature type="transmembrane region" description="Helical" evidence="8">
    <location>
        <begin position="254"/>
        <end position="272"/>
    </location>
</feature>
<dbReference type="PANTHER" id="PTHR43124:SF3">
    <property type="entry name" value="CHLORAMPHENICOL EFFLUX PUMP RV0191"/>
    <property type="match status" value="1"/>
</dbReference>
<dbReference type="GO" id="GO:0005886">
    <property type="term" value="C:plasma membrane"/>
    <property type="evidence" value="ECO:0007669"/>
    <property type="project" value="UniProtKB-SubCell"/>
</dbReference>
<reference evidence="10" key="1">
    <citation type="submission" date="2015-08" db="EMBL/GenBank/DDBJ databases">
        <title>Complete DNA Sequence of Pseudomonas syringae pv. actinidiae, the Causal Agent of Kiwifruit Canker Disease.</title>
        <authorList>
            <person name="Rikkerink E.H.A."/>
            <person name="Fineran P.C."/>
        </authorList>
    </citation>
    <scope>NUCLEOTIDE SEQUENCE</scope>
    <source>
        <strain evidence="10">DSM 13666</strain>
    </source>
</reference>
<feature type="transmembrane region" description="Helical" evidence="8">
    <location>
        <begin position="170"/>
        <end position="187"/>
    </location>
</feature>
<feature type="transmembrane region" description="Helical" evidence="8">
    <location>
        <begin position="74"/>
        <end position="94"/>
    </location>
</feature>
<evidence type="ECO:0000256" key="1">
    <source>
        <dbReference type="ARBA" id="ARBA00004651"/>
    </source>
</evidence>
<feature type="domain" description="Major facilitator superfamily (MFS) profile" evidence="9">
    <location>
        <begin position="8"/>
        <end position="396"/>
    </location>
</feature>
<name>A0A0M0KHE2_ALKHA</name>
<dbReference type="PROSITE" id="PS00217">
    <property type="entry name" value="SUGAR_TRANSPORT_2"/>
    <property type="match status" value="1"/>
</dbReference>
<accession>A0A0M0KHE2</accession>
<feature type="transmembrane region" description="Helical" evidence="8">
    <location>
        <begin position="216"/>
        <end position="242"/>
    </location>
</feature>
<dbReference type="PANTHER" id="PTHR43124">
    <property type="entry name" value="PURINE EFFLUX PUMP PBUE"/>
    <property type="match status" value="1"/>
</dbReference>
<comment type="caution">
    <text evidence="10">The sequence shown here is derived from an EMBL/GenBank/DDBJ whole genome shotgun (WGS) entry which is preliminary data.</text>
</comment>
<dbReference type="EMBL" id="LILD01000001">
    <property type="protein sequence ID" value="KOO37977.1"/>
    <property type="molecule type" value="Genomic_DNA"/>
</dbReference>
<evidence type="ECO:0000259" key="9">
    <source>
        <dbReference type="PROSITE" id="PS50850"/>
    </source>
</evidence>
<sequence>MKDKKTWALMSLASIPLVMTLGNSMLIPVLPIIERELDISSLQVSLLITVYSVVAIIFIPIAGYLSDIIGRKKVIIPSLILAAIGGVISGFAAWKSSSPYTMILVGRLLQGIGAAGAAPIVMPLVGDLFQQEKEVSRGLGIIETSNTLGKVLSPILGAYLATIVWYLPFWAIPLFCLFSILLMLFLVKTEKETKEPVPFQTFIQTIKTIFKREGRWLYAVFVVGCICMFFLFGILFYLSTMLEERYQIEGVKKGIVLAIPLAALCIASLATGRWIEEDKAKMKWMSVLGLALLTASTAWIIFSESIYVLLAGLFISGIGIGMTLPSLDALVTEGIHKEQRGTITSLYNSMRFVGVAFGPPLFALLMKTSHSITFMVNAITAFLTMLLILWAIRPEEGVKPTWS</sequence>
<evidence type="ECO:0000313" key="10">
    <source>
        <dbReference type="EMBL" id="KOO37977.1"/>
    </source>
</evidence>
<keyword evidence="5 8" id="KW-0812">Transmembrane</keyword>
<keyword evidence="4" id="KW-1003">Cell membrane</keyword>
<evidence type="ECO:0000256" key="3">
    <source>
        <dbReference type="ARBA" id="ARBA00022448"/>
    </source>
</evidence>
<protein>
    <submittedName>
        <fullName evidence="10">MFS transporter</fullName>
    </submittedName>
</protein>
<feature type="transmembrane region" description="Helical" evidence="8">
    <location>
        <begin position="348"/>
        <end position="366"/>
    </location>
</feature>
<evidence type="ECO:0000256" key="4">
    <source>
        <dbReference type="ARBA" id="ARBA00022475"/>
    </source>
</evidence>
<comment type="similarity">
    <text evidence="2">Belongs to the major facilitator superfamily. TCR/Tet family.</text>
</comment>
<feature type="transmembrane region" description="Helical" evidence="8">
    <location>
        <begin position="308"/>
        <end position="327"/>
    </location>
</feature>
<dbReference type="InterPro" id="IPR005829">
    <property type="entry name" value="Sugar_transporter_CS"/>
</dbReference>
<organism evidence="10">
    <name type="scientific">Halalkalibacterium halodurans</name>
    <name type="common">Bacillus halodurans</name>
    <dbReference type="NCBI Taxonomy" id="86665"/>
    <lineage>
        <taxon>Bacteria</taxon>
        <taxon>Bacillati</taxon>
        <taxon>Bacillota</taxon>
        <taxon>Bacilli</taxon>
        <taxon>Bacillales</taxon>
        <taxon>Bacillaceae</taxon>
        <taxon>Halalkalibacterium (ex Joshi et al. 2022)</taxon>
    </lineage>
</organism>
<dbReference type="InterPro" id="IPR036259">
    <property type="entry name" value="MFS_trans_sf"/>
</dbReference>
<dbReference type="Pfam" id="PF07690">
    <property type="entry name" value="MFS_1"/>
    <property type="match status" value="1"/>
</dbReference>
<dbReference type="PATRIC" id="fig|136160.3.peg.890"/>